<keyword evidence="4" id="KW-0547">Nucleotide-binding</keyword>
<evidence type="ECO:0000313" key="10">
    <source>
        <dbReference type="Proteomes" id="UP001228376"/>
    </source>
</evidence>
<keyword evidence="3" id="KW-1003">Cell membrane</keyword>
<keyword evidence="2" id="KW-0813">Transport</keyword>
<keyword evidence="6" id="KW-1278">Translocase</keyword>
<dbReference type="InterPro" id="IPR015856">
    <property type="entry name" value="ABC_transpr_CbiO/EcfA_su"/>
</dbReference>
<sequence length="569" mass="62246">MSIIEVSHLKYRYPDTTELALNDISFRVEKGEFIGIAGGNGSGKSTLCYALAGLVPHFFKGAYGGKVVVNGMEVRKMELEDYVGNVGLVLDNPFSQLTGATNTVFEEIAFGLENIGVEQAEMIRRVKECLDLLQIADIGQQHPFSLSGGQMQRTAIASIIAMHPDVLILDEPTSQLDPAGAEEVFRVVERLAKTGVTIVMAEHNTNRLAKYADKLILLDKGELQAFDPPAAVFTHIDTEQLGVAAPVITQVAKKLEIKNAHTMLYPVTIQEAQQLPRWKETIGKEAFYEISHRELGDNAEEVLANPGNLLQDNEARKYDVNLQVENLTFAYDAVEVLQGITLSFHGEATAIIGQNGAGKSTFVKLLKGLLRPKKGEIRLNGASLEKWSPAQIAGKIGLVFQNPNDQIFKSTVLQEVMFGPSNIGFAEEEARNQALQALEKVGLAAKTEINPYDLSLSERKLVTIASILAMDTDVVIFDEPTMGQDAIGKQIIHDIIADLRRQGKLVLCILHDMDFAAAVFDRIIVFSEGKAAGEGTPLQIFSDQVLLKHAQLQVPVLFQLATEEISAES</sequence>
<dbReference type="PANTHER" id="PTHR43553:SF21">
    <property type="entry name" value="ABC TRANSPORTER ATP-BINDING PROTEIN MA_1418-RELATED"/>
    <property type="match status" value="1"/>
</dbReference>
<dbReference type="EMBL" id="JAROCA020000001">
    <property type="protein sequence ID" value="MDY0404941.1"/>
    <property type="molecule type" value="Genomic_DNA"/>
</dbReference>
<evidence type="ECO:0000256" key="7">
    <source>
        <dbReference type="ARBA" id="ARBA00023136"/>
    </source>
</evidence>
<evidence type="ECO:0000256" key="4">
    <source>
        <dbReference type="ARBA" id="ARBA00022741"/>
    </source>
</evidence>
<comment type="caution">
    <text evidence="9">The sequence shown here is derived from an EMBL/GenBank/DDBJ whole genome shotgun (WGS) entry which is preliminary data.</text>
</comment>
<dbReference type="SMART" id="SM00382">
    <property type="entry name" value="AAA"/>
    <property type="match status" value="2"/>
</dbReference>
<dbReference type="Pfam" id="PF00005">
    <property type="entry name" value="ABC_tran"/>
    <property type="match status" value="2"/>
</dbReference>
<dbReference type="InterPro" id="IPR003439">
    <property type="entry name" value="ABC_transporter-like_ATP-bd"/>
</dbReference>
<dbReference type="PANTHER" id="PTHR43553">
    <property type="entry name" value="HEAVY METAL TRANSPORTER"/>
    <property type="match status" value="1"/>
</dbReference>
<keyword evidence="10" id="KW-1185">Reference proteome</keyword>
<evidence type="ECO:0000256" key="6">
    <source>
        <dbReference type="ARBA" id="ARBA00022967"/>
    </source>
</evidence>
<evidence type="ECO:0000256" key="5">
    <source>
        <dbReference type="ARBA" id="ARBA00022840"/>
    </source>
</evidence>
<dbReference type="GO" id="GO:0005524">
    <property type="term" value="F:ATP binding"/>
    <property type="evidence" value="ECO:0007669"/>
    <property type="project" value="UniProtKB-KW"/>
</dbReference>
<comment type="similarity">
    <text evidence="1">Belongs to the ABC transporter superfamily.</text>
</comment>
<feature type="domain" description="ABC transporter" evidence="8">
    <location>
        <begin position="4"/>
        <end position="245"/>
    </location>
</feature>
<dbReference type="Gene3D" id="3.40.50.300">
    <property type="entry name" value="P-loop containing nucleotide triphosphate hydrolases"/>
    <property type="match status" value="2"/>
</dbReference>
<keyword evidence="7" id="KW-0472">Membrane</keyword>
<dbReference type="InterPro" id="IPR003593">
    <property type="entry name" value="AAA+_ATPase"/>
</dbReference>
<keyword evidence="5 9" id="KW-0067">ATP-binding</keyword>
<dbReference type="NCBIfam" id="NF010167">
    <property type="entry name" value="PRK13648.1"/>
    <property type="match status" value="2"/>
</dbReference>
<organism evidence="9 10">
    <name type="scientific">Tigheibacillus jepli</name>
    <dbReference type="NCBI Taxonomy" id="3035914"/>
    <lineage>
        <taxon>Bacteria</taxon>
        <taxon>Bacillati</taxon>
        <taxon>Bacillota</taxon>
        <taxon>Bacilli</taxon>
        <taxon>Bacillales</taxon>
        <taxon>Bacillaceae</taxon>
        <taxon>Tigheibacillus</taxon>
    </lineage>
</organism>
<dbReference type="Proteomes" id="UP001228376">
    <property type="component" value="Unassembled WGS sequence"/>
</dbReference>
<evidence type="ECO:0000256" key="1">
    <source>
        <dbReference type="ARBA" id="ARBA00005417"/>
    </source>
</evidence>
<dbReference type="CDD" id="cd03225">
    <property type="entry name" value="ABC_cobalt_CbiO_domain1"/>
    <property type="match status" value="2"/>
</dbReference>
<evidence type="ECO:0000256" key="3">
    <source>
        <dbReference type="ARBA" id="ARBA00022475"/>
    </source>
</evidence>
<accession>A0ABU5CF70</accession>
<name>A0ABU5CF70_9BACI</name>
<reference evidence="9 10" key="1">
    <citation type="submission" date="2023-10" db="EMBL/GenBank/DDBJ databases">
        <title>179-bfca-hs.</title>
        <authorList>
            <person name="Miliotis G."/>
            <person name="Sengupta P."/>
            <person name="Hameed A."/>
            <person name="Chuvochina M."/>
            <person name="Mcdonagh F."/>
            <person name="Simpson A.C."/>
            <person name="Singh N.K."/>
            <person name="Rekha P.D."/>
            <person name="Raman K."/>
            <person name="Hugenholtz P."/>
            <person name="Venkateswaran K."/>
        </authorList>
    </citation>
    <scope>NUCLEOTIDE SEQUENCE [LARGE SCALE GENOMIC DNA]</scope>
    <source>
        <strain evidence="9 10">179-BFC-A-HS</strain>
    </source>
</reference>
<dbReference type="PROSITE" id="PS50893">
    <property type="entry name" value="ABC_TRANSPORTER_2"/>
    <property type="match status" value="2"/>
</dbReference>
<evidence type="ECO:0000313" key="9">
    <source>
        <dbReference type="EMBL" id="MDY0404941.1"/>
    </source>
</evidence>
<evidence type="ECO:0000256" key="2">
    <source>
        <dbReference type="ARBA" id="ARBA00022448"/>
    </source>
</evidence>
<feature type="domain" description="ABC transporter" evidence="8">
    <location>
        <begin position="322"/>
        <end position="553"/>
    </location>
</feature>
<protein>
    <submittedName>
        <fullName evidence="9">ABC transporter ATP-binding protein</fullName>
    </submittedName>
</protein>
<dbReference type="RefSeq" id="WP_306066348.1">
    <property type="nucleotide sequence ID" value="NZ_JAROCA020000001.1"/>
</dbReference>
<gene>
    <name evidence="9" type="ORF">P5G51_005590</name>
</gene>
<dbReference type="SUPFAM" id="SSF52540">
    <property type="entry name" value="P-loop containing nucleoside triphosphate hydrolases"/>
    <property type="match status" value="2"/>
</dbReference>
<evidence type="ECO:0000259" key="8">
    <source>
        <dbReference type="PROSITE" id="PS50893"/>
    </source>
</evidence>
<proteinExistence type="inferred from homology"/>
<dbReference type="InterPro" id="IPR050095">
    <property type="entry name" value="ECF_ABC_transporter_ATP-bd"/>
</dbReference>
<dbReference type="InterPro" id="IPR027417">
    <property type="entry name" value="P-loop_NTPase"/>
</dbReference>